<comment type="caution">
    <text evidence="2">The sequence shown here is derived from an EMBL/GenBank/DDBJ whole genome shotgun (WGS) entry which is preliminary data.</text>
</comment>
<accession>A0A9K3GXK6</accession>
<name>A0A9K3GXK6_HELAN</name>
<keyword evidence="3" id="KW-1185">Reference proteome</keyword>
<gene>
    <name evidence="2" type="ORF">HanXRQr2_Chr16g0732251</name>
</gene>
<evidence type="ECO:0000313" key="2">
    <source>
        <dbReference type="EMBL" id="KAF5758696.1"/>
    </source>
</evidence>
<organism evidence="2 3">
    <name type="scientific">Helianthus annuus</name>
    <name type="common">Common sunflower</name>
    <dbReference type="NCBI Taxonomy" id="4232"/>
    <lineage>
        <taxon>Eukaryota</taxon>
        <taxon>Viridiplantae</taxon>
        <taxon>Streptophyta</taxon>
        <taxon>Embryophyta</taxon>
        <taxon>Tracheophyta</taxon>
        <taxon>Spermatophyta</taxon>
        <taxon>Magnoliopsida</taxon>
        <taxon>eudicotyledons</taxon>
        <taxon>Gunneridae</taxon>
        <taxon>Pentapetalae</taxon>
        <taxon>asterids</taxon>
        <taxon>campanulids</taxon>
        <taxon>Asterales</taxon>
        <taxon>Asteraceae</taxon>
        <taxon>Asteroideae</taxon>
        <taxon>Heliantheae alliance</taxon>
        <taxon>Heliantheae</taxon>
        <taxon>Helianthus</taxon>
    </lineage>
</organism>
<protein>
    <submittedName>
        <fullName evidence="2">Uncharacterized protein</fullName>
    </submittedName>
</protein>
<dbReference type="AlphaFoldDB" id="A0A9K3GXK6"/>
<reference evidence="2" key="1">
    <citation type="journal article" date="2017" name="Nature">
        <title>The sunflower genome provides insights into oil metabolism, flowering and Asterid evolution.</title>
        <authorList>
            <person name="Badouin H."/>
            <person name="Gouzy J."/>
            <person name="Grassa C.J."/>
            <person name="Murat F."/>
            <person name="Staton S.E."/>
            <person name="Cottret L."/>
            <person name="Lelandais-Briere C."/>
            <person name="Owens G.L."/>
            <person name="Carrere S."/>
            <person name="Mayjonade B."/>
            <person name="Legrand L."/>
            <person name="Gill N."/>
            <person name="Kane N.C."/>
            <person name="Bowers J.E."/>
            <person name="Hubner S."/>
            <person name="Bellec A."/>
            <person name="Berard A."/>
            <person name="Berges H."/>
            <person name="Blanchet N."/>
            <person name="Boniface M.C."/>
            <person name="Brunel D."/>
            <person name="Catrice O."/>
            <person name="Chaidir N."/>
            <person name="Claudel C."/>
            <person name="Donnadieu C."/>
            <person name="Faraut T."/>
            <person name="Fievet G."/>
            <person name="Helmstetter N."/>
            <person name="King M."/>
            <person name="Knapp S.J."/>
            <person name="Lai Z."/>
            <person name="Le Paslier M.C."/>
            <person name="Lippi Y."/>
            <person name="Lorenzon L."/>
            <person name="Mandel J.R."/>
            <person name="Marage G."/>
            <person name="Marchand G."/>
            <person name="Marquand E."/>
            <person name="Bret-Mestries E."/>
            <person name="Morien E."/>
            <person name="Nambeesan S."/>
            <person name="Nguyen T."/>
            <person name="Pegot-Espagnet P."/>
            <person name="Pouilly N."/>
            <person name="Raftis F."/>
            <person name="Sallet E."/>
            <person name="Schiex T."/>
            <person name="Thomas J."/>
            <person name="Vandecasteele C."/>
            <person name="Vares D."/>
            <person name="Vear F."/>
            <person name="Vautrin S."/>
            <person name="Crespi M."/>
            <person name="Mangin B."/>
            <person name="Burke J.M."/>
            <person name="Salse J."/>
            <person name="Munos S."/>
            <person name="Vincourt P."/>
            <person name="Rieseberg L.H."/>
            <person name="Langlade N.B."/>
        </authorList>
    </citation>
    <scope>NUCLEOTIDE SEQUENCE</scope>
    <source>
        <tissue evidence="2">Leaves</tissue>
    </source>
</reference>
<proteinExistence type="predicted"/>
<sequence length="211" mass="24574">MDLKHKLEGRFGKEFAEPPKEYTATDKAQMDKEHEEAIDRYIQNLPHTVNQKRKQKEVVIKNVGAEKNYGLQDLPVRYVIKTGTYRSDHYGNRTGIQCWVYTDENGMFLVKRGNGKVEYYANSSDFESWTTVDLLELSRAPCHDQYRDYNCKIGCNFYNKLQRQALVNFKDMNLAQSFIKVHEDVIDPSTNQPLKTVMWPPTTQAKTIPLL</sequence>
<feature type="region of interest" description="Disordered" evidence="1">
    <location>
        <begin position="1"/>
        <end position="27"/>
    </location>
</feature>
<evidence type="ECO:0000313" key="3">
    <source>
        <dbReference type="Proteomes" id="UP000215914"/>
    </source>
</evidence>
<evidence type="ECO:0000256" key="1">
    <source>
        <dbReference type="SAM" id="MobiDB-lite"/>
    </source>
</evidence>
<dbReference type="Gramene" id="mRNA:HanXRQr2_Chr16g0732251">
    <property type="protein sequence ID" value="CDS:HanXRQr2_Chr16g0732251.1"/>
    <property type="gene ID" value="HanXRQr2_Chr16g0732251"/>
</dbReference>
<dbReference type="Proteomes" id="UP000215914">
    <property type="component" value="Unassembled WGS sequence"/>
</dbReference>
<dbReference type="EMBL" id="MNCJ02000331">
    <property type="protein sequence ID" value="KAF5758696.1"/>
    <property type="molecule type" value="Genomic_DNA"/>
</dbReference>
<reference evidence="2" key="2">
    <citation type="submission" date="2020-06" db="EMBL/GenBank/DDBJ databases">
        <title>Helianthus annuus Genome sequencing and assembly Release 2.</title>
        <authorList>
            <person name="Gouzy J."/>
            <person name="Langlade N."/>
            <person name="Munos S."/>
        </authorList>
    </citation>
    <scope>NUCLEOTIDE SEQUENCE</scope>
    <source>
        <tissue evidence="2">Leaves</tissue>
    </source>
</reference>